<evidence type="ECO:0000256" key="9">
    <source>
        <dbReference type="ARBA" id="ARBA00022989"/>
    </source>
</evidence>
<feature type="transmembrane region" description="Helical" evidence="13">
    <location>
        <begin position="192"/>
        <end position="213"/>
    </location>
</feature>
<sequence length="458" mass="50706">MKSFKETSYYQILILSLPIFISSTTSIFLGVTDTLMIGRTNVQQLAGVSGGAAIFSLFSSIIVASLTSNEVLAAKYFGENNVKKVKETLLYTLIFGLIISLSSILLMAIFAKPIFRLIVGNPDITNITLSYLLARSPELFFLVPFTLLKNTLNANKRTKWAMYSSFTVNLTNIFFGYFFIFGIGPIPRFEAVGAGISSSLATLSGLILLMIAFKKEKILQISSLIQVHFSIRAFLRSQKLSYPPMGSAIFDYVANLVVFGIMGTLGSVYLAGGRIAFQLDMIIFIIAMGLGIGGKILIGRFWGKKDINEVYKYFKSTLIIVLLGTMVISLPFILIPEYILFTFTTFNEVVEVTKNSILLIGISAPIIGGACVLASVLRALGKTNYDMYANVLPIWIFQIPVSILSGLYTDWGLTGIYLGFLLYWVGRCIMSALFVKRTLCILKKDLEIERIQANVRLQ</sequence>
<feature type="transmembrane region" description="Helical" evidence="13">
    <location>
        <begin position="160"/>
        <end position="180"/>
    </location>
</feature>
<dbReference type="PANTHER" id="PTHR43298">
    <property type="entry name" value="MULTIDRUG RESISTANCE PROTEIN NORM-RELATED"/>
    <property type="match status" value="1"/>
</dbReference>
<feature type="transmembrane region" description="Helical" evidence="13">
    <location>
        <begin position="275"/>
        <end position="298"/>
    </location>
</feature>
<comment type="similarity">
    <text evidence="3">Belongs to the multi antimicrobial extrusion (MATE) (TC 2.A.66.1) family.</text>
</comment>
<evidence type="ECO:0000256" key="4">
    <source>
        <dbReference type="ARBA" id="ARBA00020268"/>
    </source>
</evidence>
<feature type="transmembrane region" description="Helical" evidence="13">
    <location>
        <begin position="12"/>
        <end position="32"/>
    </location>
</feature>
<dbReference type="PIRSF" id="PIRSF006603">
    <property type="entry name" value="DinF"/>
    <property type="match status" value="1"/>
</dbReference>
<keyword evidence="7" id="KW-1003">Cell membrane</keyword>
<keyword evidence="9 13" id="KW-1133">Transmembrane helix</keyword>
<protein>
    <recommendedName>
        <fullName evidence="4">Probable multidrug resistance protein NorM</fullName>
    </recommendedName>
    <alternativeName>
        <fullName evidence="12">Multidrug-efflux transporter</fullName>
    </alternativeName>
</protein>
<feature type="transmembrane region" description="Helical" evidence="13">
    <location>
        <begin position="249"/>
        <end position="269"/>
    </location>
</feature>
<evidence type="ECO:0000256" key="3">
    <source>
        <dbReference type="ARBA" id="ARBA00010199"/>
    </source>
</evidence>
<feature type="transmembrane region" description="Helical" evidence="13">
    <location>
        <begin position="356"/>
        <end position="380"/>
    </location>
</feature>
<comment type="function">
    <text evidence="1">Multidrug efflux pump.</text>
</comment>
<name>M9LS36_PAEPP</name>
<evidence type="ECO:0000256" key="5">
    <source>
        <dbReference type="ARBA" id="ARBA00022448"/>
    </source>
</evidence>
<gene>
    <name evidence="14" type="ORF">PPOP_3907</name>
</gene>
<feature type="transmembrane region" description="Helical" evidence="13">
    <location>
        <begin position="318"/>
        <end position="336"/>
    </location>
</feature>
<dbReference type="AlphaFoldDB" id="M9LS36"/>
<evidence type="ECO:0000256" key="10">
    <source>
        <dbReference type="ARBA" id="ARBA00023065"/>
    </source>
</evidence>
<feature type="transmembrane region" description="Helical" evidence="13">
    <location>
        <begin position="88"/>
        <end position="111"/>
    </location>
</feature>
<comment type="caution">
    <text evidence="14">The sequence shown here is derived from an EMBL/GenBank/DDBJ whole genome shotgun (WGS) entry which is preliminary data.</text>
</comment>
<evidence type="ECO:0000256" key="2">
    <source>
        <dbReference type="ARBA" id="ARBA00004651"/>
    </source>
</evidence>
<dbReference type="GO" id="GO:0015297">
    <property type="term" value="F:antiporter activity"/>
    <property type="evidence" value="ECO:0007669"/>
    <property type="project" value="UniProtKB-KW"/>
</dbReference>
<keyword evidence="10" id="KW-0406">Ion transport</keyword>
<keyword evidence="15" id="KW-1185">Reference proteome</keyword>
<feature type="transmembrane region" description="Helical" evidence="13">
    <location>
        <begin position="44"/>
        <end position="67"/>
    </location>
</feature>
<organism evidence="14 15">
    <name type="scientific">Paenibacillus popilliae ATCC 14706</name>
    <dbReference type="NCBI Taxonomy" id="1212764"/>
    <lineage>
        <taxon>Bacteria</taxon>
        <taxon>Bacillati</taxon>
        <taxon>Bacillota</taxon>
        <taxon>Bacilli</taxon>
        <taxon>Bacillales</taxon>
        <taxon>Paenibacillaceae</taxon>
        <taxon>Paenibacillus</taxon>
    </lineage>
</organism>
<evidence type="ECO:0000313" key="14">
    <source>
        <dbReference type="EMBL" id="GAC44501.1"/>
    </source>
</evidence>
<comment type="subcellular location">
    <subcellularLocation>
        <location evidence="2">Cell membrane</location>
        <topology evidence="2">Multi-pass membrane protein</topology>
    </subcellularLocation>
</comment>
<dbReference type="InterPro" id="IPR050222">
    <property type="entry name" value="MATE_MdtK"/>
</dbReference>
<keyword evidence="11 13" id="KW-0472">Membrane</keyword>
<dbReference type="InterPro" id="IPR002528">
    <property type="entry name" value="MATE_fam"/>
</dbReference>
<dbReference type="GO" id="GO:0006811">
    <property type="term" value="P:monoatomic ion transport"/>
    <property type="evidence" value="ECO:0007669"/>
    <property type="project" value="UniProtKB-KW"/>
</dbReference>
<evidence type="ECO:0000256" key="13">
    <source>
        <dbReference type="SAM" id="Phobius"/>
    </source>
</evidence>
<dbReference type="InterPro" id="IPR048279">
    <property type="entry name" value="MdtK-like"/>
</dbReference>
<reference evidence="14 15" key="1">
    <citation type="submission" date="2012-10" db="EMBL/GenBank/DDBJ databases">
        <title>Draft Genome Sequence of Paenibacillus popilliae ATCC 14706T.</title>
        <authorList>
            <person name="Iiyama K."/>
            <person name="Mori K."/>
            <person name="Mon H."/>
            <person name="Chieda Y."/>
            <person name="Lee J.M."/>
            <person name="Kusakabe T."/>
            <person name="Tashiro K."/>
            <person name="Asano S."/>
            <person name="Yasunaga-Aoki C."/>
            <person name="Shimizu S."/>
        </authorList>
    </citation>
    <scope>NUCLEOTIDE SEQUENCE [LARGE SCALE GENOMIC DNA]</scope>
    <source>
        <strain evidence="14 15">ATCC 14706</strain>
    </source>
</reference>
<dbReference type="GO" id="GO:0005886">
    <property type="term" value="C:plasma membrane"/>
    <property type="evidence" value="ECO:0007669"/>
    <property type="project" value="UniProtKB-SubCell"/>
</dbReference>
<feature type="transmembrane region" description="Helical" evidence="13">
    <location>
        <begin position="131"/>
        <end position="148"/>
    </location>
</feature>
<dbReference type="OrthoDB" id="9776324at2"/>
<proteinExistence type="inferred from homology"/>
<evidence type="ECO:0000256" key="8">
    <source>
        <dbReference type="ARBA" id="ARBA00022692"/>
    </source>
</evidence>
<dbReference type="GO" id="GO:0042910">
    <property type="term" value="F:xenobiotic transmembrane transporter activity"/>
    <property type="evidence" value="ECO:0007669"/>
    <property type="project" value="InterPro"/>
</dbReference>
<evidence type="ECO:0000313" key="15">
    <source>
        <dbReference type="Proteomes" id="UP000029453"/>
    </source>
</evidence>
<dbReference type="Proteomes" id="UP000029453">
    <property type="component" value="Unassembled WGS sequence"/>
</dbReference>
<keyword evidence="5" id="KW-0813">Transport</keyword>
<keyword evidence="6" id="KW-0050">Antiport</keyword>
<dbReference type="PANTHER" id="PTHR43298:SF2">
    <property type="entry name" value="FMN_FAD EXPORTER YEEO-RELATED"/>
    <property type="match status" value="1"/>
</dbReference>
<dbReference type="EMBL" id="BALG01000526">
    <property type="protein sequence ID" value="GAC44501.1"/>
    <property type="molecule type" value="Genomic_DNA"/>
</dbReference>
<dbReference type="NCBIfam" id="TIGR00797">
    <property type="entry name" value="matE"/>
    <property type="match status" value="1"/>
</dbReference>
<evidence type="ECO:0000256" key="11">
    <source>
        <dbReference type="ARBA" id="ARBA00023136"/>
    </source>
</evidence>
<feature type="transmembrane region" description="Helical" evidence="13">
    <location>
        <begin position="414"/>
        <end position="435"/>
    </location>
</feature>
<dbReference type="Pfam" id="PF01554">
    <property type="entry name" value="MatE"/>
    <property type="match status" value="2"/>
</dbReference>
<evidence type="ECO:0000256" key="7">
    <source>
        <dbReference type="ARBA" id="ARBA00022475"/>
    </source>
</evidence>
<dbReference type="RefSeq" id="WP_006288348.1">
    <property type="nucleotide sequence ID" value="NZ_BALG01000526.1"/>
</dbReference>
<feature type="transmembrane region" description="Helical" evidence="13">
    <location>
        <begin position="387"/>
        <end position="408"/>
    </location>
</feature>
<evidence type="ECO:0000256" key="6">
    <source>
        <dbReference type="ARBA" id="ARBA00022449"/>
    </source>
</evidence>
<evidence type="ECO:0000256" key="1">
    <source>
        <dbReference type="ARBA" id="ARBA00003408"/>
    </source>
</evidence>
<evidence type="ECO:0000256" key="12">
    <source>
        <dbReference type="ARBA" id="ARBA00031636"/>
    </source>
</evidence>
<accession>M9LS36</accession>
<keyword evidence="8 13" id="KW-0812">Transmembrane</keyword>